<dbReference type="InterPro" id="IPR005119">
    <property type="entry name" value="LysR_subst-bd"/>
</dbReference>
<dbReference type="Gene3D" id="3.40.190.10">
    <property type="entry name" value="Periplasmic binding protein-like II"/>
    <property type="match status" value="2"/>
</dbReference>
<evidence type="ECO:0000256" key="5">
    <source>
        <dbReference type="ARBA" id="ARBA00023163"/>
    </source>
</evidence>
<reference evidence="7" key="1">
    <citation type="submission" date="2016-04" db="EMBL/GenBank/DDBJ databases">
        <authorList>
            <person name="Evans L.H."/>
            <person name="Alamgir A."/>
            <person name="Owens N."/>
            <person name="Weber N.D."/>
            <person name="Virtaneva K."/>
            <person name="Barbian K."/>
            <person name="Babar A."/>
            <person name="Rosenke K."/>
        </authorList>
    </citation>
    <scope>NUCLEOTIDE SEQUENCE</scope>
    <source>
        <strain evidence="7">86</strain>
    </source>
</reference>
<evidence type="ECO:0000256" key="2">
    <source>
        <dbReference type="ARBA" id="ARBA00023015"/>
    </source>
</evidence>
<dbReference type="Gene3D" id="1.10.10.10">
    <property type="entry name" value="Winged helix-like DNA-binding domain superfamily/Winged helix DNA-binding domain"/>
    <property type="match status" value="1"/>
</dbReference>
<evidence type="ECO:0000313" key="7">
    <source>
        <dbReference type="EMBL" id="SBV99224.1"/>
    </source>
</evidence>
<dbReference type="FunFam" id="1.10.10.10:FF:000001">
    <property type="entry name" value="LysR family transcriptional regulator"/>
    <property type="match status" value="1"/>
</dbReference>
<accession>A0A212JIH1</accession>
<dbReference type="PANTHER" id="PTHR30346">
    <property type="entry name" value="TRANSCRIPTIONAL DUAL REGULATOR HCAR-RELATED"/>
    <property type="match status" value="1"/>
</dbReference>
<dbReference type="PANTHER" id="PTHR30346:SF26">
    <property type="entry name" value="HYDROGEN PEROXIDE-INDUCIBLE GENES ACTIVATOR"/>
    <property type="match status" value="1"/>
</dbReference>
<organism evidence="7">
    <name type="scientific">uncultured Alphaproteobacteria bacterium</name>
    <dbReference type="NCBI Taxonomy" id="91750"/>
    <lineage>
        <taxon>Bacteria</taxon>
        <taxon>Pseudomonadati</taxon>
        <taxon>Pseudomonadota</taxon>
        <taxon>Alphaproteobacteria</taxon>
        <taxon>environmental samples</taxon>
    </lineage>
</organism>
<dbReference type="EMBL" id="FLUO01000001">
    <property type="protein sequence ID" value="SBV99224.1"/>
    <property type="molecule type" value="Genomic_DNA"/>
</dbReference>
<keyword evidence="2" id="KW-0805">Transcription regulation</keyword>
<feature type="domain" description="HTH lysR-type" evidence="6">
    <location>
        <begin position="5"/>
        <end position="63"/>
    </location>
</feature>
<gene>
    <name evidence="7" type="primary">oxyR</name>
    <name evidence="7" type="ORF">KL86APRO_11126</name>
</gene>
<keyword evidence="3" id="KW-0238">DNA-binding</keyword>
<comment type="similarity">
    <text evidence="1">Belongs to the LysR transcriptional regulatory family.</text>
</comment>
<keyword evidence="4" id="KW-0010">Activator</keyword>
<dbReference type="GO" id="GO:0003700">
    <property type="term" value="F:DNA-binding transcription factor activity"/>
    <property type="evidence" value="ECO:0007669"/>
    <property type="project" value="InterPro"/>
</dbReference>
<dbReference type="SUPFAM" id="SSF46785">
    <property type="entry name" value="Winged helix' DNA-binding domain"/>
    <property type="match status" value="1"/>
</dbReference>
<dbReference type="Pfam" id="PF00126">
    <property type="entry name" value="HTH_1"/>
    <property type="match status" value="1"/>
</dbReference>
<dbReference type="Pfam" id="PF03466">
    <property type="entry name" value="LysR_substrate"/>
    <property type="match status" value="1"/>
</dbReference>
<dbReference type="InterPro" id="IPR036388">
    <property type="entry name" value="WH-like_DNA-bd_sf"/>
</dbReference>
<evidence type="ECO:0000256" key="4">
    <source>
        <dbReference type="ARBA" id="ARBA00023159"/>
    </source>
</evidence>
<evidence type="ECO:0000256" key="1">
    <source>
        <dbReference type="ARBA" id="ARBA00009437"/>
    </source>
</evidence>
<dbReference type="AlphaFoldDB" id="A0A212JIH1"/>
<name>A0A212JIH1_9PROT</name>
<evidence type="ECO:0000259" key="6">
    <source>
        <dbReference type="PROSITE" id="PS50931"/>
    </source>
</evidence>
<dbReference type="InterPro" id="IPR000847">
    <property type="entry name" value="LysR_HTH_N"/>
</dbReference>
<dbReference type="SUPFAM" id="SSF53850">
    <property type="entry name" value="Periplasmic binding protein-like II"/>
    <property type="match status" value="1"/>
</dbReference>
<protein>
    <submittedName>
        <fullName evidence="7">Hydrogen peroxide-inducible genes activator</fullName>
    </submittedName>
</protein>
<dbReference type="CDD" id="cd08411">
    <property type="entry name" value="PBP2_OxyR"/>
    <property type="match status" value="1"/>
</dbReference>
<dbReference type="GO" id="GO:0003677">
    <property type="term" value="F:DNA binding"/>
    <property type="evidence" value="ECO:0007669"/>
    <property type="project" value="UniProtKB-KW"/>
</dbReference>
<keyword evidence="5" id="KW-0804">Transcription</keyword>
<sequence>MKLIPTLRQLQYLVAVADHRHFGRAADSCFVTQSTLSSGIQDLESILDCRLIERGTRRQVMLTPLGEDIVERARALLRDAEALAEVAETGRRPLAGRLRLGVIPTIGPYFLPRALPAVRSAYPDLKLYLREDQTARLVDGLHAGRLDCAVLATPYDLGDLASLPLGADHLLVAVPAQHPYAGKGAIAPADLETEDMLMLEDGHCLREHSLDACAGHVLKANEAVQATSLGTLVQMVANGLGITLIPEMAVPTEAYAGSGVVARRFVAPEPSRGIALVWRASSPRKKEFELLAEVLRTHLEAANV</sequence>
<evidence type="ECO:0000256" key="3">
    <source>
        <dbReference type="ARBA" id="ARBA00023125"/>
    </source>
</evidence>
<dbReference type="InterPro" id="IPR036390">
    <property type="entry name" value="WH_DNA-bd_sf"/>
</dbReference>
<dbReference type="GO" id="GO:0032993">
    <property type="term" value="C:protein-DNA complex"/>
    <property type="evidence" value="ECO:0007669"/>
    <property type="project" value="TreeGrafter"/>
</dbReference>
<dbReference type="PROSITE" id="PS50931">
    <property type="entry name" value="HTH_LYSR"/>
    <property type="match status" value="1"/>
</dbReference>
<proteinExistence type="inferred from homology"/>